<keyword evidence="1" id="KW-0863">Zinc-finger</keyword>
<sequence>MEITEYERKFEELSRYATYLGSGKMAQTVTFSGLNVKVQEQQYDSGKRNWQNQNRNQISGQFKRQNQGPIRGQSSNIIPQCPKCKKNHNGDCYFGKNVCYKCGEPGHYVLQCRAEPVKVNDQTNKGKARVFAMT</sequence>
<dbReference type="InterPro" id="IPR001878">
    <property type="entry name" value="Znf_CCHC"/>
</dbReference>
<dbReference type="AlphaFoldDB" id="A0ABD1PEB9"/>
<feature type="domain" description="CCHC-type" evidence="2">
    <location>
        <begin position="99"/>
        <end position="113"/>
    </location>
</feature>
<name>A0ABD1PEB9_9LAMI</name>
<evidence type="ECO:0000259" key="2">
    <source>
        <dbReference type="PROSITE" id="PS50158"/>
    </source>
</evidence>
<comment type="caution">
    <text evidence="3">The sequence shown here is derived from an EMBL/GenBank/DDBJ whole genome shotgun (WGS) entry which is preliminary data.</text>
</comment>
<evidence type="ECO:0000256" key="1">
    <source>
        <dbReference type="PROSITE-ProRule" id="PRU00047"/>
    </source>
</evidence>
<dbReference type="Pfam" id="PF00098">
    <property type="entry name" value="zf-CCHC"/>
    <property type="match status" value="1"/>
</dbReference>
<dbReference type="Proteomes" id="UP001604336">
    <property type="component" value="Unassembled WGS sequence"/>
</dbReference>
<organism evidence="3 4">
    <name type="scientific">Abeliophyllum distichum</name>
    <dbReference type="NCBI Taxonomy" id="126358"/>
    <lineage>
        <taxon>Eukaryota</taxon>
        <taxon>Viridiplantae</taxon>
        <taxon>Streptophyta</taxon>
        <taxon>Embryophyta</taxon>
        <taxon>Tracheophyta</taxon>
        <taxon>Spermatophyta</taxon>
        <taxon>Magnoliopsida</taxon>
        <taxon>eudicotyledons</taxon>
        <taxon>Gunneridae</taxon>
        <taxon>Pentapetalae</taxon>
        <taxon>asterids</taxon>
        <taxon>lamiids</taxon>
        <taxon>Lamiales</taxon>
        <taxon>Oleaceae</taxon>
        <taxon>Forsythieae</taxon>
        <taxon>Abeliophyllum</taxon>
    </lineage>
</organism>
<gene>
    <name evidence="3" type="ORF">Adt_45158</name>
</gene>
<keyword evidence="1" id="KW-0479">Metal-binding</keyword>
<dbReference type="EMBL" id="JBFOLK010000014">
    <property type="protein sequence ID" value="KAL2461738.1"/>
    <property type="molecule type" value="Genomic_DNA"/>
</dbReference>
<evidence type="ECO:0000313" key="4">
    <source>
        <dbReference type="Proteomes" id="UP001604336"/>
    </source>
</evidence>
<dbReference type="SMART" id="SM00343">
    <property type="entry name" value="ZnF_C2HC"/>
    <property type="match status" value="1"/>
</dbReference>
<dbReference type="PROSITE" id="PS50158">
    <property type="entry name" value="ZF_CCHC"/>
    <property type="match status" value="1"/>
</dbReference>
<dbReference type="GO" id="GO:0008270">
    <property type="term" value="F:zinc ion binding"/>
    <property type="evidence" value="ECO:0007669"/>
    <property type="project" value="UniProtKB-KW"/>
</dbReference>
<keyword evidence="4" id="KW-1185">Reference proteome</keyword>
<proteinExistence type="predicted"/>
<accession>A0ABD1PEB9</accession>
<protein>
    <submittedName>
        <fullName evidence="3">Pepsin-retropepsin like protein</fullName>
    </submittedName>
</protein>
<reference evidence="4" key="1">
    <citation type="submission" date="2024-07" db="EMBL/GenBank/DDBJ databases">
        <title>Two chromosome-level genome assemblies of Korean endemic species Abeliophyllum distichum and Forsythia ovata (Oleaceae).</title>
        <authorList>
            <person name="Jang H."/>
        </authorList>
    </citation>
    <scope>NUCLEOTIDE SEQUENCE [LARGE SCALE GENOMIC DNA]</scope>
</reference>
<evidence type="ECO:0000313" key="3">
    <source>
        <dbReference type="EMBL" id="KAL2461738.1"/>
    </source>
</evidence>
<keyword evidence="1" id="KW-0862">Zinc</keyword>
<dbReference type="Gene3D" id="4.10.60.10">
    <property type="entry name" value="Zinc finger, CCHC-type"/>
    <property type="match status" value="1"/>
</dbReference>